<dbReference type="CDD" id="cd00303">
    <property type="entry name" value="retropepsin_like"/>
    <property type="match status" value="1"/>
</dbReference>
<protein>
    <submittedName>
        <fullName evidence="2">Reverse transcriptase domain-containing protein</fullName>
    </submittedName>
</protein>
<dbReference type="Proteomes" id="UP001151760">
    <property type="component" value="Unassembled WGS sequence"/>
</dbReference>
<feature type="region of interest" description="Disordered" evidence="1">
    <location>
        <begin position="1"/>
        <end position="31"/>
    </location>
</feature>
<keyword evidence="2" id="KW-0548">Nucleotidyltransferase</keyword>
<dbReference type="PANTHER" id="PTHR33067">
    <property type="entry name" value="RNA-DIRECTED DNA POLYMERASE-RELATED"/>
    <property type="match status" value="1"/>
</dbReference>
<comment type="caution">
    <text evidence="2">The sequence shown here is derived from an EMBL/GenBank/DDBJ whole genome shotgun (WGS) entry which is preliminary data.</text>
</comment>
<accession>A0ABQ5EFU4</accession>
<gene>
    <name evidence="2" type="ORF">Tco_0975933</name>
</gene>
<dbReference type="Gene3D" id="2.40.70.10">
    <property type="entry name" value="Acid Proteases"/>
    <property type="match status" value="1"/>
</dbReference>
<reference evidence="2" key="2">
    <citation type="submission" date="2022-01" db="EMBL/GenBank/DDBJ databases">
        <authorList>
            <person name="Yamashiro T."/>
            <person name="Shiraishi A."/>
            <person name="Satake H."/>
            <person name="Nakayama K."/>
        </authorList>
    </citation>
    <scope>NUCLEOTIDE SEQUENCE</scope>
</reference>
<keyword evidence="2" id="KW-0808">Transferase</keyword>
<evidence type="ECO:0000313" key="2">
    <source>
        <dbReference type="EMBL" id="GJT49776.1"/>
    </source>
</evidence>
<evidence type="ECO:0000313" key="3">
    <source>
        <dbReference type="Proteomes" id="UP001151760"/>
    </source>
</evidence>
<reference evidence="2" key="1">
    <citation type="journal article" date="2022" name="Int. J. Mol. Sci.">
        <title>Draft Genome of Tanacetum Coccineum: Genomic Comparison of Closely Related Tanacetum-Family Plants.</title>
        <authorList>
            <person name="Yamashiro T."/>
            <person name="Shiraishi A."/>
            <person name="Nakayama K."/>
            <person name="Satake H."/>
        </authorList>
    </citation>
    <scope>NUCLEOTIDE SEQUENCE</scope>
</reference>
<organism evidence="2 3">
    <name type="scientific">Tanacetum coccineum</name>
    <dbReference type="NCBI Taxonomy" id="301880"/>
    <lineage>
        <taxon>Eukaryota</taxon>
        <taxon>Viridiplantae</taxon>
        <taxon>Streptophyta</taxon>
        <taxon>Embryophyta</taxon>
        <taxon>Tracheophyta</taxon>
        <taxon>Spermatophyta</taxon>
        <taxon>Magnoliopsida</taxon>
        <taxon>eudicotyledons</taxon>
        <taxon>Gunneridae</taxon>
        <taxon>Pentapetalae</taxon>
        <taxon>asterids</taxon>
        <taxon>campanulids</taxon>
        <taxon>Asterales</taxon>
        <taxon>Asteraceae</taxon>
        <taxon>Asteroideae</taxon>
        <taxon>Anthemideae</taxon>
        <taxon>Anthemidinae</taxon>
        <taxon>Tanacetum</taxon>
    </lineage>
</organism>
<dbReference type="EMBL" id="BQNB010016266">
    <property type="protein sequence ID" value="GJT49776.1"/>
    <property type="molecule type" value="Genomic_DNA"/>
</dbReference>
<keyword evidence="3" id="KW-1185">Reference proteome</keyword>
<keyword evidence="2" id="KW-0695">RNA-directed DNA polymerase</keyword>
<name>A0ABQ5EFU4_9ASTR</name>
<dbReference type="GO" id="GO:0003964">
    <property type="term" value="F:RNA-directed DNA polymerase activity"/>
    <property type="evidence" value="ECO:0007669"/>
    <property type="project" value="UniProtKB-KW"/>
</dbReference>
<evidence type="ECO:0000256" key="1">
    <source>
        <dbReference type="SAM" id="MobiDB-lite"/>
    </source>
</evidence>
<dbReference type="PANTHER" id="PTHR33067:SF35">
    <property type="entry name" value="ASPARTIC PEPTIDASE DDI1-TYPE DOMAIN-CONTAINING PROTEIN"/>
    <property type="match status" value="1"/>
</dbReference>
<proteinExistence type="predicted"/>
<dbReference type="InterPro" id="IPR021109">
    <property type="entry name" value="Peptidase_aspartic_dom_sf"/>
</dbReference>
<sequence length="214" mass="23854">MRLPQFTKGSKREGFYQSKGGKDNSSSQVHNGREKDVILIGKVKQKITHGLERAQGMGEFVLYLLSKEAQSRLTHGCHIGNPSVESKTRLEGILCIDLGLLRMLPLDRTSALADFRASINLLPHSIYKQLGLEALTPTRMTLKLANRSITHPMGIAEDVVVRVDGFTFLADFVVVIFCTRHRSRSVPINFFLGGRPFLRTAKAISRDLSKKHGL</sequence>